<evidence type="ECO:0000313" key="4">
    <source>
        <dbReference type="Proteomes" id="UP001153076"/>
    </source>
</evidence>
<name>A0A9Q1KZ91_9CARY</name>
<dbReference type="EMBL" id="JAKOGI010000003">
    <property type="protein sequence ID" value="KAJ8452630.1"/>
    <property type="molecule type" value="Genomic_DNA"/>
</dbReference>
<keyword evidence="2" id="KW-0812">Transmembrane</keyword>
<proteinExistence type="predicted"/>
<reference evidence="3" key="1">
    <citation type="submission" date="2022-04" db="EMBL/GenBank/DDBJ databases">
        <title>Carnegiea gigantea Genome sequencing and assembly v2.</title>
        <authorList>
            <person name="Copetti D."/>
            <person name="Sanderson M.J."/>
            <person name="Burquez A."/>
            <person name="Wojciechowski M.F."/>
        </authorList>
    </citation>
    <scope>NUCLEOTIDE SEQUENCE</scope>
    <source>
        <strain evidence="3">SGP5-SGP5p</strain>
        <tissue evidence="3">Aerial part</tissue>
    </source>
</reference>
<keyword evidence="2" id="KW-1133">Transmembrane helix</keyword>
<dbReference type="Pfam" id="PF04646">
    <property type="entry name" value="DUF604"/>
    <property type="match status" value="1"/>
</dbReference>
<comment type="caution">
    <text evidence="3">The sequence shown here is derived from an EMBL/GenBank/DDBJ whole genome shotgun (WGS) entry which is preliminary data.</text>
</comment>
<evidence type="ECO:0000313" key="3">
    <source>
        <dbReference type="EMBL" id="KAJ8452630.1"/>
    </source>
</evidence>
<evidence type="ECO:0000256" key="2">
    <source>
        <dbReference type="SAM" id="Phobius"/>
    </source>
</evidence>
<organism evidence="3 4">
    <name type="scientific">Carnegiea gigantea</name>
    <dbReference type="NCBI Taxonomy" id="171969"/>
    <lineage>
        <taxon>Eukaryota</taxon>
        <taxon>Viridiplantae</taxon>
        <taxon>Streptophyta</taxon>
        <taxon>Embryophyta</taxon>
        <taxon>Tracheophyta</taxon>
        <taxon>Spermatophyta</taxon>
        <taxon>Magnoliopsida</taxon>
        <taxon>eudicotyledons</taxon>
        <taxon>Gunneridae</taxon>
        <taxon>Pentapetalae</taxon>
        <taxon>Caryophyllales</taxon>
        <taxon>Cactineae</taxon>
        <taxon>Cactaceae</taxon>
        <taxon>Cactoideae</taxon>
        <taxon>Echinocereeae</taxon>
        <taxon>Carnegiea</taxon>
    </lineage>
</organism>
<sequence>MISSNPLFICKFHSPYSILRSQLYHKRMAFLSDKNIINTLYKPLTLTGFFLLLFYIFLCNLHLNPPSLKYNLAELRRPGAPPPLYDDENITSDSHPTNISHIVIAIASSFNSFKFRKPYIESWWRPNVTRGYLFLDRHPSGFLPWAPTSPPYRISEDTSRYNPYDRHPMRDAIRMLRVFFEAFREAREGVRWYVMTDDDTILFLDNLLDVLSKYDHTKYFYIGENSETVQSNFDHSFEMAFGGGGYAVSYPLAEALAKNLDVCIKRYPSLYGSDHMMQSCVADLGVSLTHEKGFHQIDLRKDISGFLASLAQSPLVSLHHIDAVNPLFPSMSRTESLNHLMKAARLDQSRLLQQTICYESSRNWSFSIAWGYSAQVYESIIPPSVLVKPLETFSPWRKGPKQAFMFNTRWLSNNPCEMPHDFYLESVDKIAQTDEIITSYSRRSPRRMPPCSSSTSSNHTSSDLVGDIQKIIVLSPPTSYSAAGGSRRECCDILDQVEKNVTMIKYRACMKDEITGVE</sequence>
<dbReference type="PANTHER" id="PTHR10811">
    <property type="entry name" value="FRINGE-RELATED"/>
    <property type="match status" value="1"/>
</dbReference>
<keyword evidence="2" id="KW-0472">Membrane</keyword>
<protein>
    <submittedName>
        <fullName evidence="3">Uncharacterized protein</fullName>
    </submittedName>
</protein>
<dbReference type="Proteomes" id="UP001153076">
    <property type="component" value="Unassembled WGS sequence"/>
</dbReference>
<feature type="compositionally biased region" description="Low complexity" evidence="1">
    <location>
        <begin position="449"/>
        <end position="462"/>
    </location>
</feature>
<dbReference type="Gene3D" id="3.90.550.50">
    <property type="match status" value="1"/>
</dbReference>
<evidence type="ECO:0000256" key="1">
    <source>
        <dbReference type="SAM" id="MobiDB-lite"/>
    </source>
</evidence>
<dbReference type="InterPro" id="IPR006740">
    <property type="entry name" value="DUF604"/>
</dbReference>
<dbReference type="FunFam" id="3.90.550.50:FF:000038">
    <property type="entry name" value="Predicted protein"/>
    <property type="match status" value="1"/>
</dbReference>
<gene>
    <name evidence="3" type="ORF">Cgig2_004966</name>
</gene>
<dbReference type="OrthoDB" id="414175at2759"/>
<dbReference type="AlphaFoldDB" id="A0A9Q1KZ91"/>
<feature type="transmembrane region" description="Helical" evidence="2">
    <location>
        <begin position="44"/>
        <end position="63"/>
    </location>
</feature>
<keyword evidence="4" id="KW-1185">Reference proteome</keyword>
<accession>A0A9Q1KZ91</accession>
<feature type="region of interest" description="Disordered" evidence="1">
    <location>
        <begin position="439"/>
        <end position="462"/>
    </location>
</feature>